<comment type="caution">
    <text evidence="1">The sequence shown here is derived from an EMBL/GenBank/DDBJ whole genome shotgun (WGS) entry which is preliminary data.</text>
</comment>
<reference evidence="2" key="2">
    <citation type="submission" date="2017-01" db="EMBL/GenBank/DDBJ databases">
        <title>Genome sequencing and annotation of Geobacillus sp. 1017, a Hydrocarbon-Oxidizing Thermophilic Bacterium Isolated from a Heavy Oil Reservoir (China).</title>
        <authorList>
            <person name="Kadnikov V.V."/>
            <person name="Mardanov A.V."/>
            <person name="Poltaraus A.B."/>
            <person name="Sokolova D.S."/>
            <person name="Semenova E.M."/>
            <person name="Ravin N.V."/>
            <person name="Tourova T.P."/>
            <person name="Nazina T.N."/>
        </authorList>
    </citation>
    <scope>NUCLEOTIDE SEQUENCE [LARGE SCALE GENOMIC DNA]</scope>
    <source>
        <strain evidence="2">1017</strain>
    </source>
</reference>
<dbReference type="AlphaFoldDB" id="A0A1Q5SZX5"/>
<protein>
    <submittedName>
        <fullName evidence="1">Uncharacterized protein</fullName>
    </submittedName>
</protein>
<name>A0A1Q5SZX5_9BACL</name>
<evidence type="ECO:0000313" key="2">
    <source>
        <dbReference type="Proteomes" id="UP000186030"/>
    </source>
</evidence>
<evidence type="ECO:0000313" key="1">
    <source>
        <dbReference type="EMBL" id="OKO93581.1"/>
    </source>
</evidence>
<dbReference type="RefSeq" id="WP_033012018.1">
    <property type="nucleotide sequence ID" value="NZ_MQMG01000020.1"/>
</dbReference>
<dbReference type="EMBL" id="MQMG01000020">
    <property type="protein sequence ID" value="OKO93581.1"/>
    <property type="molecule type" value="Genomic_DNA"/>
</dbReference>
<accession>A0A1Q5SZX5</accession>
<dbReference type="Proteomes" id="UP000186030">
    <property type="component" value="Unassembled WGS sequence"/>
</dbReference>
<organism evidence="1 2">
    <name type="scientific">Geobacillus proteiniphilus</name>
    <dbReference type="NCBI Taxonomy" id="860353"/>
    <lineage>
        <taxon>Bacteria</taxon>
        <taxon>Bacillati</taxon>
        <taxon>Bacillota</taxon>
        <taxon>Bacilli</taxon>
        <taxon>Bacillales</taxon>
        <taxon>Anoxybacillaceae</taxon>
        <taxon>Geobacillus</taxon>
    </lineage>
</organism>
<reference evidence="1 2" key="1">
    <citation type="submission" date="2016-11" db="EMBL/GenBank/DDBJ databases">
        <authorList>
            <person name="Kadnikov V."/>
            <person name="Nazina T."/>
        </authorList>
    </citation>
    <scope>NUCLEOTIDE SEQUENCE [LARGE SCALE GENOMIC DNA]</scope>
    <source>
        <strain evidence="1 2">1017</strain>
    </source>
</reference>
<proteinExistence type="predicted"/>
<sequence>MSEKCVKCHRHDVELLETGDLREERIELMCEQCIIAMYEEKIEKENMVCDECGGKLYIYIDDGIAWFSCTKDREHMFYGEYLLEPLDPPEGESWF</sequence>
<gene>
    <name evidence="1" type="ORF">BRO54_1813</name>
</gene>